<proteinExistence type="predicted"/>
<name>A0ACC1IKZ4_9FUNG</name>
<protein>
    <submittedName>
        <fullName evidence="1">Uncharacterized protein</fullName>
    </submittedName>
</protein>
<organism evidence="1 2">
    <name type="scientific">Kickxella alabastrina</name>
    <dbReference type="NCBI Taxonomy" id="61397"/>
    <lineage>
        <taxon>Eukaryota</taxon>
        <taxon>Fungi</taxon>
        <taxon>Fungi incertae sedis</taxon>
        <taxon>Zoopagomycota</taxon>
        <taxon>Kickxellomycotina</taxon>
        <taxon>Kickxellomycetes</taxon>
        <taxon>Kickxellales</taxon>
        <taxon>Kickxellaceae</taxon>
        <taxon>Kickxella</taxon>
    </lineage>
</organism>
<sequence>MPKKTKSSRNEFNTLRTDSDEADSVNERSTWNPEDTDNFHWVLSKHTEFKNGKLELNHRYLDARDISIVEKIEANFSVDKTKSNEAIDEEIIAALEKANESNTGKNCRRVFGLLRKLQNAAGNKYTVRQINTKHINTRSRWSVPFLSLHEVGYLIKNQGQRGAKAMEVKKGEPAPQRTNIEKKNLAAIKALLKYTTHRHLFWCDETDSIPAPKSSAHLEKTDEMPEDTPEPGRWTLAMIKRHGKIMVHFMDQCTVNIANTYIQELKEKGVWLSTHDAYTADTPRAVLASTISNLVDEVVSLPKAARKSRPSGAKEMPMSAQEAKMQAFHADKPTKPSMFAKRIERPADLKIGFNLQTALNSGIPRSNKRDTSPNHSYPQAYGNSCEYNYDEDVMRPQIKRSKSLVFSDKSFQSHDTQQDASFYDLSSYANMSMLANNGFAQNNNKSNQVQHDDEYFNQFINFDSNASAPITSVALQAAMYPSDNLGYADSSANQQSVSSTPPSDLLEAIVNLSVNSSTGANSANQAQNGQFADTYNHHSTSPAHDPTPIKMQRLANNKSKFSDMQSHKGIQHGNGQDIPLTFTLGSPENNQYPSLLSRALSDEQYTPNGLSYWTPHDTPAPALTSVTAGPESQGIFGSNQSGFTFQLPNSWSDEGTMNESAPRTPNIQQTRAQNGSLTGSYSTSNLTQLQFGTDKYQVPMQSNQQNHHVYSQSPVKSNIQGGNMVPPMYSMTQPQVSSLPIPQSAGGINGIGGQNKMSTTLVIVNGVPSHIELTHDNGSVHQNPIILPISQVLKENN</sequence>
<keyword evidence="2" id="KW-1185">Reference proteome</keyword>
<reference evidence="1" key="1">
    <citation type="submission" date="2022-07" db="EMBL/GenBank/DDBJ databases">
        <title>Phylogenomic reconstructions and comparative analyses of Kickxellomycotina fungi.</title>
        <authorList>
            <person name="Reynolds N.K."/>
            <person name="Stajich J.E."/>
            <person name="Barry K."/>
            <person name="Grigoriev I.V."/>
            <person name="Crous P."/>
            <person name="Smith M.E."/>
        </authorList>
    </citation>
    <scope>NUCLEOTIDE SEQUENCE</scope>
    <source>
        <strain evidence="1">Benny 63K</strain>
    </source>
</reference>
<dbReference type="EMBL" id="JANBPG010000329">
    <property type="protein sequence ID" value="KAJ1897492.1"/>
    <property type="molecule type" value="Genomic_DNA"/>
</dbReference>
<evidence type="ECO:0000313" key="1">
    <source>
        <dbReference type="EMBL" id="KAJ1897492.1"/>
    </source>
</evidence>
<comment type="caution">
    <text evidence="1">The sequence shown here is derived from an EMBL/GenBank/DDBJ whole genome shotgun (WGS) entry which is preliminary data.</text>
</comment>
<evidence type="ECO:0000313" key="2">
    <source>
        <dbReference type="Proteomes" id="UP001150581"/>
    </source>
</evidence>
<dbReference type="Proteomes" id="UP001150581">
    <property type="component" value="Unassembled WGS sequence"/>
</dbReference>
<gene>
    <name evidence="1" type="ORF">LPJ66_003330</name>
</gene>
<accession>A0ACC1IKZ4</accession>